<comment type="caution">
    <text evidence="1">The sequence shown here is derived from an EMBL/GenBank/DDBJ whole genome shotgun (WGS) entry which is preliminary data.</text>
</comment>
<dbReference type="EMBL" id="QSAT01000010">
    <property type="protein sequence ID" value="RGW75650.1"/>
    <property type="molecule type" value="Genomic_DNA"/>
</dbReference>
<accession>A0A413CVM4</accession>
<organism evidence="1 2">
    <name type="scientific">Holdemanella biformis</name>
    <dbReference type="NCBI Taxonomy" id="1735"/>
    <lineage>
        <taxon>Bacteria</taxon>
        <taxon>Bacillati</taxon>
        <taxon>Bacillota</taxon>
        <taxon>Erysipelotrichia</taxon>
        <taxon>Erysipelotrichales</taxon>
        <taxon>Erysipelotrichaceae</taxon>
        <taxon>Holdemanella</taxon>
    </lineage>
</organism>
<protein>
    <submittedName>
        <fullName evidence="1">Uncharacterized protein</fullName>
    </submittedName>
</protein>
<evidence type="ECO:0000313" key="1">
    <source>
        <dbReference type="EMBL" id="RGW75650.1"/>
    </source>
</evidence>
<dbReference type="AlphaFoldDB" id="A0A413CVM4"/>
<dbReference type="Proteomes" id="UP000284651">
    <property type="component" value="Unassembled WGS sequence"/>
</dbReference>
<gene>
    <name evidence="1" type="ORF">DWV56_04590</name>
</gene>
<sequence length="75" mass="8776">MYILYGFKSTQNRVRIISKVEKVLYSRAFFNASSGAENVLKTYFVFGTLTKGFHKGPKLTLFQKFRQKSRKLTIF</sequence>
<reference evidence="1 2" key="1">
    <citation type="submission" date="2018-08" db="EMBL/GenBank/DDBJ databases">
        <title>A genome reference for cultivated species of the human gut microbiota.</title>
        <authorList>
            <person name="Zou Y."/>
            <person name="Xue W."/>
            <person name="Luo G."/>
        </authorList>
    </citation>
    <scope>NUCLEOTIDE SEQUENCE [LARGE SCALE GENOMIC DNA]</scope>
    <source>
        <strain evidence="1 2">AF10-31</strain>
    </source>
</reference>
<name>A0A413CVM4_9FIRM</name>
<evidence type="ECO:0000313" key="2">
    <source>
        <dbReference type="Proteomes" id="UP000284651"/>
    </source>
</evidence>
<proteinExistence type="predicted"/>